<dbReference type="InterPro" id="IPR002192">
    <property type="entry name" value="PPDK_AMP/ATP-bd"/>
</dbReference>
<reference evidence="11 12" key="1">
    <citation type="submission" date="2015-04" db="EMBL/GenBank/DDBJ databases">
        <title>Draft Genome Sequences of Eight Spore-Forming Food Isolates of Bacillus cereus Genome sequencing.</title>
        <authorList>
            <person name="Krawcyk A.O."/>
            <person name="de Jong A."/>
            <person name="Eijlander R.T."/>
            <person name="Berendsen E.M."/>
            <person name="Holsappel S."/>
            <person name="Wells-Bennik M."/>
            <person name="Kuipers O.P."/>
        </authorList>
    </citation>
    <scope>NUCLEOTIDE SEQUENCE [LARGE SCALE GENOMIC DNA]</scope>
    <source>
        <strain evidence="11 12">B4077</strain>
    </source>
</reference>
<evidence type="ECO:0000313" key="12">
    <source>
        <dbReference type="Proteomes" id="UP000035214"/>
    </source>
</evidence>
<dbReference type="SUPFAM" id="SSF52009">
    <property type="entry name" value="Phosphohistidine domain"/>
    <property type="match status" value="1"/>
</dbReference>
<sequence>MSSFVLDFQEIENTQLALVGGKGLNIGELSSVQGIQVPEGFCVTTVGYEKAIEQNEELQTLLQQLTKLKREDRTQIGGISKKIREVIMAVEIPSEVVEAVAHYLSRFGNEHAYAVRSSATAEDLPYASFAGQQDTYLNIIGKEAILQHVRKCWASLFTERAVMYRMQNDFEHNQVSICVVVQKMVFPEASGILFTADPVTSNRKVVSIDASFGLGEALVSGLVSADNYKVKEGEIAGMMIGTKKLAIYALKEGGTETKQIDPVQQKLQTLSEQQILQLAQIGRQIEAYFGCPQDIEWCLVDDTFYIVQSRPITTLYPIPEENDGGNHVYISVGHQQMMTDAMKPLGLSFFLLTTNAPMRQAGGRLFVDATQQLASPASRDYLINTLGKSDPLVRDALTTIIERDNFITLLPDDEKEKSVSKSKQLEIENDPAIVTNLIQNSEASIEELKRNMHMKSGVDVLNFILEDIQQLKKILFNPQSIAVIMAGMNASTWMNEKMEQWLGEKNAADTLSQSVQNNITSEMGLALMDVADVIRPYPEVIAYLQHVENDNFLDELVQFKGGEKTRDAILTFLNKYGMRCSGEIDITKTRWSEKPTIIIPMILNNIRDFEAGASKRKFEEGLQEALKKEKELVDRLQHLPDGTQKVEETKQMIRNIRDCIGYREYPKYGMINRYFIYKQALLKEAEQLVQSGVIHEIDDIYYLTFEELHEVVRTNKLDYELIHKQKNEYKLYEKLTPPRVMTSDGEIITGKYKRENLPADAIVGLPVSSGVIEGRARVILNMEDANLEEGDILVTAFTDPGWTPLFVSIKGLVTEVGGLMTHGAVIAREYGLPAVVGVENATKRIKDGQRIRVHGTEGYIEVL</sequence>
<comment type="caution">
    <text evidence="11">The sequence shown here is derived from an EMBL/GenBank/DDBJ whole genome shotgun (WGS) entry which is preliminary data.</text>
</comment>
<dbReference type="FunFam" id="3.50.30.10:FF:000007">
    <property type="entry name" value="Phosphoenolpyruvate synthase"/>
    <property type="match status" value="1"/>
</dbReference>
<evidence type="ECO:0000256" key="6">
    <source>
        <dbReference type="ARBA" id="ARBA00074400"/>
    </source>
</evidence>
<dbReference type="GO" id="GO:0016301">
    <property type="term" value="F:kinase activity"/>
    <property type="evidence" value="ECO:0007669"/>
    <property type="project" value="InterPro"/>
</dbReference>
<keyword evidence="1" id="KW-0547">Nucleotide-binding</keyword>
<dbReference type="InterPro" id="IPR051549">
    <property type="entry name" value="PEP_Utilizing_Enz"/>
</dbReference>
<dbReference type="PANTHER" id="PTHR43615">
    <property type="entry name" value="PHOSPHOENOLPYRUVATE SYNTHASE-RELATED"/>
    <property type="match status" value="1"/>
</dbReference>
<feature type="domain" description="PEP-utilising enzyme mobile" evidence="9">
    <location>
        <begin position="787"/>
        <end position="858"/>
    </location>
</feature>
<evidence type="ECO:0000256" key="2">
    <source>
        <dbReference type="ARBA" id="ARBA00022840"/>
    </source>
</evidence>
<comment type="similarity">
    <text evidence="4">Belongs to the rifampicin phosphotransferase family.</text>
</comment>
<dbReference type="Pfam" id="PF00391">
    <property type="entry name" value="PEP-utilizers"/>
    <property type="match status" value="1"/>
</dbReference>
<dbReference type="NCBIfam" id="NF004877">
    <property type="entry name" value="PRK06241.1-2"/>
    <property type="match status" value="1"/>
</dbReference>
<evidence type="ECO:0000256" key="5">
    <source>
        <dbReference type="ARBA" id="ARBA00066332"/>
    </source>
</evidence>
<protein>
    <recommendedName>
        <fullName evidence="6">Rifampicin phosphotransferase</fullName>
        <ecNumber evidence="5">2.7.9.6</ecNumber>
    </recommendedName>
    <alternativeName>
        <fullName evidence="7">Rifampin phosphotransferase</fullName>
    </alternativeName>
</protein>
<keyword evidence="11" id="KW-0670">Pyruvate</keyword>
<dbReference type="GO" id="GO:0005524">
    <property type="term" value="F:ATP binding"/>
    <property type="evidence" value="ECO:0007669"/>
    <property type="project" value="UniProtKB-KW"/>
</dbReference>
<feature type="coiled-coil region" evidence="8">
    <location>
        <begin position="48"/>
        <end position="75"/>
    </location>
</feature>
<dbReference type="Proteomes" id="UP000035214">
    <property type="component" value="Unassembled WGS sequence"/>
</dbReference>
<dbReference type="Gene3D" id="3.50.30.10">
    <property type="entry name" value="Phosphohistidine domain"/>
    <property type="match status" value="1"/>
</dbReference>
<dbReference type="InterPro" id="IPR036637">
    <property type="entry name" value="Phosphohistidine_dom_sf"/>
</dbReference>
<dbReference type="PANTHER" id="PTHR43615:SF1">
    <property type="entry name" value="PPDK_N DOMAIN-CONTAINING PROTEIN"/>
    <property type="match status" value="1"/>
</dbReference>
<dbReference type="NCBIfam" id="NF004879">
    <property type="entry name" value="PRK06241.1-4"/>
    <property type="match status" value="1"/>
</dbReference>
<dbReference type="PATRIC" id="fig|1396.428.peg.1921"/>
<feature type="domain" description="Pyruvate phosphate dikinase AMP/ATP-binding" evidence="10">
    <location>
        <begin position="17"/>
        <end position="315"/>
    </location>
</feature>
<dbReference type="Pfam" id="PF01326">
    <property type="entry name" value="PPDK_N"/>
    <property type="match status" value="1"/>
</dbReference>
<dbReference type="AlphaFoldDB" id="A0A0G8F5R6"/>
<evidence type="ECO:0000256" key="1">
    <source>
        <dbReference type="ARBA" id="ARBA00022741"/>
    </source>
</evidence>
<accession>A0A0G8F5R6</accession>
<dbReference type="InterPro" id="IPR013815">
    <property type="entry name" value="ATP_grasp_subdomain_1"/>
</dbReference>
<evidence type="ECO:0000256" key="3">
    <source>
        <dbReference type="ARBA" id="ARBA00051922"/>
    </source>
</evidence>
<dbReference type="RefSeq" id="WP_046954273.1">
    <property type="nucleotide sequence ID" value="NZ_LCYI01000011.1"/>
</dbReference>
<dbReference type="Gene3D" id="3.30.470.20">
    <property type="entry name" value="ATP-grasp fold, B domain"/>
    <property type="match status" value="1"/>
</dbReference>
<evidence type="ECO:0000259" key="9">
    <source>
        <dbReference type="Pfam" id="PF00391"/>
    </source>
</evidence>
<dbReference type="FunFam" id="3.30.1490.20:FF:000010">
    <property type="entry name" value="Phosphoenolpyruvate synthase"/>
    <property type="match status" value="1"/>
</dbReference>
<evidence type="ECO:0000256" key="7">
    <source>
        <dbReference type="ARBA" id="ARBA00076136"/>
    </source>
</evidence>
<dbReference type="EMBL" id="LCYI01000011">
    <property type="protein sequence ID" value="KLA31775.1"/>
    <property type="molecule type" value="Genomic_DNA"/>
</dbReference>
<keyword evidence="11" id="KW-0808">Transferase</keyword>
<evidence type="ECO:0000259" key="10">
    <source>
        <dbReference type="Pfam" id="PF01326"/>
    </source>
</evidence>
<dbReference type="NCBIfam" id="NF041857">
    <property type="entry name" value="RIF_Ptrans_rph"/>
    <property type="match status" value="1"/>
</dbReference>
<keyword evidence="2" id="KW-0067">ATP-binding</keyword>
<evidence type="ECO:0000256" key="4">
    <source>
        <dbReference type="ARBA" id="ARBA00061332"/>
    </source>
</evidence>
<evidence type="ECO:0000256" key="8">
    <source>
        <dbReference type="SAM" id="Coils"/>
    </source>
</evidence>
<dbReference type="Gene3D" id="3.30.1490.20">
    <property type="entry name" value="ATP-grasp fold, A domain"/>
    <property type="match status" value="1"/>
</dbReference>
<keyword evidence="8" id="KW-0175">Coiled coil</keyword>
<comment type="catalytic activity">
    <reaction evidence="3">
        <text>rifampicin + ATP + H2O = 21-phosphorifampicin + AMP + phosphate + 2 H(+)</text>
        <dbReference type="Rhea" id="RHEA:56304"/>
        <dbReference type="ChEBI" id="CHEBI:15377"/>
        <dbReference type="ChEBI" id="CHEBI:15378"/>
        <dbReference type="ChEBI" id="CHEBI:30616"/>
        <dbReference type="ChEBI" id="CHEBI:43474"/>
        <dbReference type="ChEBI" id="CHEBI:71365"/>
        <dbReference type="ChEBI" id="CHEBI:140195"/>
        <dbReference type="ChEBI" id="CHEBI:456215"/>
        <dbReference type="EC" id="2.7.9.6"/>
    </reaction>
    <physiologicalReaction direction="left-to-right" evidence="3">
        <dbReference type="Rhea" id="RHEA:56305"/>
    </physiologicalReaction>
</comment>
<gene>
    <name evidence="11" type="ORF">B4077_3096</name>
</gene>
<dbReference type="NCBIfam" id="NF004878">
    <property type="entry name" value="PRK06241.1-3"/>
    <property type="match status" value="1"/>
</dbReference>
<dbReference type="EC" id="2.7.9.6" evidence="5"/>
<proteinExistence type="inferred from homology"/>
<evidence type="ECO:0000313" key="11">
    <source>
        <dbReference type="EMBL" id="KLA31775.1"/>
    </source>
</evidence>
<dbReference type="InterPro" id="IPR008279">
    <property type="entry name" value="PEP-util_enz_mobile_dom"/>
</dbReference>
<dbReference type="SUPFAM" id="SSF56059">
    <property type="entry name" value="Glutathione synthetase ATP-binding domain-like"/>
    <property type="match status" value="1"/>
</dbReference>
<name>A0A0G8F5R6_BACCE</name>
<organism evidence="11 12">
    <name type="scientific">Bacillus cereus</name>
    <dbReference type="NCBI Taxonomy" id="1396"/>
    <lineage>
        <taxon>Bacteria</taxon>
        <taxon>Bacillati</taxon>
        <taxon>Bacillota</taxon>
        <taxon>Bacilli</taxon>
        <taxon>Bacillales</taxon>
        <taxon>Bacillaceae</taxon>
        <taxon>Bacillus</taxon>
        <taxon>Bacillus cereus group</taxon>
    </lineage>
</organism>